<feature type="transmembrane region" description="Helical" evidence="8">
    <location>
        <begin position="306"/>
        <end position="327"/>
    </location>
</feature>
<evidence type="ECO:0000259" key="10">
    <source>
        <dbReference type="Pfam" id="PF06808"/>
    </source>
</evidence>
<protein>
    <submittedName>
        <fullName evidence="11">TRAP transporter, DctM subunit</fullName>
    </submittedName>
</protein>
<organism evidence="11 12">
    <name type="scientific">Treponema lecithinolyticum ATCC 700332</name>
    <dbReference type="NCBI Taxonomy" id="1321815"/>
    <lineage>
        <taxon>Bacteria</taxon>
        <taxon>Pseudomonadati</taxon>
        <taxon>Spirochaetota</taxon>
        <taxon>Spirochaetia</taxon>
        <taxon>Spirochaetales</taxon>
        <taxon>Treponemataceae</taxon>
        <taxon>Treponema</taxon>
    </lineage>
</organism>
<feature type="transmembrane region" description="Helical" evidence="8">
    <location>
        <begin position="462"/>
        <end position="488"/>
    </location>
</feature>
<dbReference type="RefSeq" id="WP_021686888.1">
    <property type="nucleotide sequence ID" value="NZ_KI260561.1"/>
</dbReference>
<dbReference type="Pfam" id="PF06808">
    <property type="entry name" value="DctM"/>
    <property type="match status" value="1"/>
</dbReference>
<keyword evidence="4" id="KW-0997">Cell inner membrane</keyword>
<feature type="transmembrane region" description="Helical" evidence="8">
    <location>
        <begin position="281"/>
        <end position="300"/>
    </location>
</feature>
<feature type="transmembrane region" description="Helical" evidence="8">
    <location>
        <begin position="554"/>
        <end position="579"/>
    </location>
</feature>
<dbReference type="InterPro" id="IPR055348">
    <property type="entry name" value="DctQ"/>
</dbReference>
<evidence type="ECO:0000313" key="12">
    <source>
        <dbReference type="Proteomes" id="UP000016649"/>
    </source>
</evidence>
<feature type="domain" description="TRAP C4-dicarboxylate transport system permease DctM subunit" evidence="10">
    <location>
        <begin position="205"/>
        <end position="611"/>
    </location>
</feature>
<evidence type="ECO:0000256" key="4">
    <source>
        <dbReference type="ARBA" id="ARBA00022519"/>
    </source>
</evidence>
<keyword evidence="12" id="KW-1185">Reference proteome</keyword>
<feature type="transmembrane region" description="Helical" evidence="8">
    <location>
        <begin position="334"/>
        <end position="356"/>
    </location>
</feature>
<feature type="transmembrane region" description="Helical" evidence="8">
    <location>
        <begin position="12"/>
        <end position="33"/>
    </location>
</feature>
<evidence type="ECO:0000256" key="3">
    <source>
        <dbReference type="ARBA" id="ARBA00022475"/>
    </source>
</evidence>
<keyword evidence="3" id="KW-1003">Cell membrane</keyword>
<dbReference type="EMBL" id="AWVH01000006">
    <property type="protein sequence ID" value="ERJ94132.1"/>
    <property type="molecule type" value="Genomic_DNA"/>
</dbReference>
<dbReference type="InterPro" id="IPR004681">
    <property type="entry name" value="TRAP_DctM"/>
</dbReference>
<feature type="domain" description="Tripartite ATP-independent periplasmic transporters DctQ component" evidence="9">
    <location>
        <begin position="25"/>
        <end position="146"/>
    </location>
</feature>
<evidence type="ECO:0000259" key="9">
    <source>
        <dbReference type="Pfam" id="PF04290"/>
    </source>
</evidence>
<feature type="transmembrane region" description="Helical" evidence="8">
    <location>
        <begin position="153"/>
        <end position="177"/>
    </location>
</feature>
<feature type="transmembrane region" description="Helical" evidence="8">
    <location>
        <begin position="87"/>
        <end position="106"/>
    </location>
</feature>
<feature type="transmembrane region" description="Helical" evidence="8">
    <location>
        <begin position="411"/>
        <end position="427"/>
    </location>
</feature>
<evidence type="ECO:0000256" key="6">
    <source>
        <dbReference type="ARBA" id="ARBA00022989"/>
    </source>
</evidence>
<evidence type="ECO:0000256" key="5">
    <source>
        <dbReference type="ARBA" id="ARBA00022692"/>
    </source>
</evidence>
<evidence type="ECO:0000256" key="8">
    <source>
        <dbReference type="SAM" id="Phobius"/>
    </source>
</evidence>
<keyword evidence="7 8" id="KW-0472">Membrane</keyword>
<proteinExistence type="predicted"/>
<feature type="transmembrane region" description="Helical" evidence="8">
    <location>
        <begin position="197"/>
        <end position="229"/>
    </location>
</feature>
<evidence type="ECO:0000256" key="1">
    <source>
        <dbReference type="ARBA" id="ARBA00004429"/>
    </source>
</evidence>
<feature type="transmembrane region" description="Helical" evidence="8">
    <location>
        <begin position="433"/>
        <end position="450"/>
    </location>
</feature>
<keyword evidence="6 8" id="KW-1133">Transmembrane helix</keyword>
<dbReference type="InterPro" id="IPR010656">
    <property type="entry name" value="DctM"/>
</dbReference>
<dbReference type="Pfam" id="PF04290">
    <property type="entry name" value="DctQ"/>
    <property type="match status" value="1"/>
</dbReference>
<feature type="transmembrane region" description="Helical" evidence="8">
    <location>
        <begin position="368"/>
        <end position="390"/>
    </location>
</feature>
<dbReference type="Proteomes" id="UP000016649">
    <property type="component" value="Unassembled WGS sequence"/>
</dbReference>
<sequence length="616" mass="66991">MADKTETFCAKAENAVSVFLVLILCTLPFAQLISENLLHIPLQNIDIVMVHAVFLFACFTGIITWRKDKHICIAAVDEFAPLAVKKVVHILKACFIPAVLTALFFSSLSEFFSGFVTGDRVWGIPLYFVFIVLPFSYIAMLVHALLKKENRLFSVLGIVLGLCISAGPLSGVLYYIIHSENLGFLYALSERWMAFSGAAFPFLIILVILFAFLGVPLFIVISAVSYIAFSQGGGYVEMLSLEAYGILTDKSIAAIPLFTMAGYILSKGSAGSRLVEVFKALFGWFRGGAVVAAVVVTTFFTTFTGVSGVTVLALGSLLTIVLTGAGYQRSRAESLITSSGALGLLFPPSLAVIMYGTTNYFSIDVFELFKGAVIPGIILAVSMIALGIFFDKNTKRIPFSLRSALSAVKHSAFELLLPVFIIAGYFGGFFSLFQAASFAVLYTFIIGVWVRKDYSFKQALDIIVEALPVTGGVLAIFGAARGLSYYLLDANVPAVLSDFVLTFVHSKYLFLLLLNCVLLIVGCLMDLYSAILIVSPLIIPIAESFGIHPVHTGVIFLMNMQLGFLTPPVGMDLFIASYAFDTPVIKVIKGILPFLLVQFIALMLITYIPWFTVALL</sequence>
<dbReference type="NCBIfam" id="TIGR00786">
    <property type="entry name" value="dctM"/>
    <property type="match status" value="1"/>
</dbReference>
<evidence type="ECO:0000256" key="2">
    <source>
        <dbReference type="ARBA" id="ARBA00022448"/>
    </source>
</evidence>
<feature type="transmembrane region" description="Helical" evidence="8">
    <location>
        <begin position="591"/>
        <end position="615"/>
    </location>
</feature>
<keyword evidence="5 8" id="KW-0812">Transmembrane</keyword>
<comment type="caution">
    <text evidence="11">The sequence shown here is derived from an EMBL/GenBank/DDBJ whole genome shotgun (WGS) entry which is preliminary data.</text>
</comment>
<keyword evidence="2" id="KW-0813">Transport</keyword>
<feature type="transmembrane region" description="Helical" evidence="8">
    <location>
        <begin position="45"/>
        <end position="66"/>
    </location>
</feature>
<gene>
    <name evidence="11" type="ORF">HMPREF9193_00487</name>
</gene>
<dbReference type="PANTHER" id="PTHR33362">
    <property type="entry name" value="SIALIC ACID TRAP TRANSPORTER PERMEASE PROTEIN SIAT-RELATED"/>
    <property type="match status" value="1"/>
</dbReference>
<dbReference type="PANTHER" id="PTHR33362:SF5">
    <property type="entry name" value="C4-DICARBOXYLATE TRAP TRANSPORTER LARGE PERMEASE PROTEIN DCTM"/>
    <property type="match status" value="1"/>
</dbReference>
<name>A0ABN0P0R0_TRELE</name>
<accession>A0ABN0P0R0</accession>
<evidence type="ECO:0000313" key="11">
    <source>
        <dbReference type="EMBL" id="ERJ94132.1"/>
    </source>
</evidence>
<reference evidence="11 12" key="1">
    <citation type="submission" date="2013-08" db="EMBL/GenBank/DDBJ databases">
        <authorList>
            <person name="Weinstock G."/>
            <person name="Sodergren E."/>
            <person name="Wylie T."/>
            <person name="Fulton L."/>
            <person name="Fulton R."/>
            <person name="Fronick C."/>
            <person name="O'Laughlin M."/>
            <person name="Godfrey J."/>
            <person name="Miner T."/>
            <person name="Herter B."/>
            <person name="Appelbaum E."/>
            <person name="Cordes M."/>
            <person name="Lek S."/>
            <person name="Wollam A."/>
            <person name="Pepin K.H."/>
            <person name="Palsikar V.B."/>
            <person name="Mitreva M."/>
            <person name="Wilson R.K."/>
        </authorList>
    </citation>
    <scope>NUCLEOTIDE SEQUENCE [LARGE SCALE GENOMIC DNA]</scope>
    <source>
        <strain evidence="11 12">ATCC 700332</strain>
    </source>
</reference>
<evidence type="ECO:0000256" key="7">
    <source>
        <dbReference type="ARBA" id="ARBA00023136"/>
    </source>
</evidence>
<feature type="transmembrane region" description="Helical" evidence="8">
    <location>
        <begin position="508"/>
        <end position="534"/>
    </location>
</feature>
<comment type="subcellular location">
    <subcellularLocation>
        <location evidence="1">Cell inner membrane</location>
        <topology evidence="1">Multi-pass membrane protein</topology>
    </subcellularLocation>
</comment>
<feature type="transmembrane region" description="Helical" evidence="8">
    <location>
        <begin position="126"/>
        <end position="146"/>
    </location>
</feature>